<organism evidence="2 3">
    <name type="scientific">Bacteroides sedimenti</name>
    <dbReference type="NCBI Taxonomy" id="2136147"/>
    <lineage>
        <taxon>Bacteria</taxon>
        <taxon>Pseudomonadati</taxon>
        <taxon>Bacteroidota</taxon>
        <taxon>Bacteroidia</taxon>
        <taxon>Bacteroidales</taxon>
        <taxon>Bacteroidaceae</taxon>
        <taxon>Bacteroides</taxon>
    </lineage>
</organism>
<dbReference type="Proteomes" id="UP001496674">
    <property type="component" value="Chromosome"/>
</dbReference>
<proteinExistence type="predicted"/>
<dbReference type="Pfam" id="PF18863">
    <property type="entry name" value="AbiJ_NTD4"/>
    <property type="match status" value="1"/>
</dbReference>
<gene>
    <name evidence="2" type="ORF">BSYN_01570</name>
</gene>
<dbReference type="RefSeq" id="WP_353332352.1">
    <property type="nucleotide sequence ID" value="NZ_AP028055.1"/>
</dbReference>
<reference evidence="2 3" key="1">
    <citation type="submission" date="2023-04" db="EMBL/GenBank/DDBJ databases">
        <title>Draft genome sequence of acteroides sedimenti strain YN3PY1.</title>
        <authorList>
            <person name="Yoshida N."/>
        </authorList>
    </citation>
    <scope>NUCLEOTIDE SEQUENCE [LARGE SCALE GENOMIC DNA]</scope>
    <source>
        <strain evidence="2 3">YN3PY1</strain>
    </source>
</reference>
<dbReference type="EMBL" id="AP028055">
    <property type="protein sequence ID" value="BEG97892.1"/>
    <property type="molecule type" value="Genomic_DNA"/>
</dbReference>
<evidence type="ECO:0000313" key="3">
    <source>
        <dbReference type="Proteomes" id="UP001496674"/>
    </source>
</evidence>
<name>A0ABN6Z189_9BACE</name>
<dbReference type="InterPro" id="IPR049503">
    <property type="entry name" value="AbiJ_NTD4"/>
</dbReference>
<keyword evidence="3" id="KW-1185">Reference proteome</keyword>
<feature type="domain" description="HEPN AbiJ-N-terminal" evidence="1">
    <location>
        <begin position="7"/>
        <end position="147"/>
    </location>
</feature>
<evidence type="ECO:0000313" key="2">
    <source>
        <dbReference type="EMBL" id="BEG97892.1"/>
    </source>
</evidence>
<accession>A0ABN6Z189</accession>
<sequence>MDKNTTSFSERNGYVTPPKIYIREELTPELIIAICNSLEFLKRKDCLFFYKLERYMWCKVFNRRINDFGTPAKGYVSVSFDYIENPKKLWYEKLDYLEVIIAYAKKNSEECYSFLVEHLNFYFQSLNFAYRIVDSQIKEILPGEEIDVLTTSEPQIEERKSLKSHLKSLSLLSVFSW</sequence>
<evidence type="ECO:0000259" key="1">
    <source>
        <dbReference type="Pfam" id="PF18863"/>
    </source>
</evidence>
<protein>
    <recommendedName>
        <fullName evidence="1">HEPN AbiJ-N-terminal domain-containing protein</fullName>
    </recommendedName>
</protein>